<dbReference type="Pfam" id="PF25955">
    <property type="entry name" value="DUF7992"/>
    <property type="match status" value="1"/>
</dbReference>
<accession>L9ZLW6</accession>
<dbReference type="STRING" id="1227493.C483_18808"/>
<sequence length="190" mass="21984">MRRNPTATRRTATANVVTHRTTDGIYPSATRASPMTLEVDTPAPPTLDFVDPNEYEDATISASGTEEIDYRREELQEFLETGAWEEAFEEWRVDTDLDEREFSIARDLDLFADFDFFWDDFADRVGYHAPGIPEDWQAREYHPKLDTWGTVSAINAELTEFGQIVSVILKEEYIDWEAEYEPPEDLPDFD</sequence>
<dbReference type="AlphaFoldDB" id="L9ZLW6"/>
<organism evidence="2 3">
    <name type="scientific">Natrialba hulunbeirensis JCM 10989</name>
    <dbReference type="NCBI Taxonomy" id="1227493"/>
    <lineage>
        <taxon>Archaea</taxon>
        <taxon>Methanobacteriati</taxon>
        <taxon>Methanobacteriota</taxon>
        <taxon>Stenosarchaea group</taxon>
        <taxon>Halobacteria</taxon>
        <taxon>Halobacteriales</taxon>
        <taxon>Natrialbaceae</taxon>
        <taxon>Natrialba</taxon>
    </lineage>
</organism>
<feature type="domain" description="DUF7992" evidence="1">
    <location>
        <begin position="36"/>
        <end position="190"/>
    </location>
</feature>
<keyword evidence="3" id="KW-1185">Reference proteome</keyword>
<dbReference type="EMBL" id="AOIM01000042">
    <property type="protein sequence ID" value="ELY87369.1"/>
    <property type="molecule type" value="Genomic_DNA"/>
</dbReference>
<evidence type="ECO:0000313" key="2">
    <source>
        <dbReference type="EMBL" id="ELY87369.1"/>
    </source>
</evidence>
<evidence type="ECO:0000259" key="1">
    <source>
        <dbReference type="Pfam" id="PF25955"/>
    </source>
</evidence>
<protein>
    <recommendedName>
        <fullName evidence="1">DUF7992 domain-containing protein</fullName>
    </recommendedName>
</protein>
<dbReference type="Proteomes" id="UP000011519">
    <property type="component" value="Unassembled WGS sequence"/>
</dbReference>
<reference evidence="2 3" key="1">
    <citation type="journal article" date="2014" name="PLoS Genet.">
        <title>Phylogenetically driven sequencing of extremely halophilic archaea reveals strategies for static and dynamic osmo-response.</title>
        <authorList>
            <person name="Becker E.A."/>
            <person name="Seitzer P.M."/>
            <person name="Tritt A."/>
            <person name="Larsen D."/>
            <person name="Krusor M."/>
            <person name="Yao A.I."/>
            <person name="Wu D."/>
            <person name="Madern D."/>
            <person name="Eisen J.A."/>
            <person name="Darling A.E."/>
            <person name="Facciotti M.T."/>
        </authorList>
    </citation>
    <scope>NUCLEOTIDE SEQUENCE [LARGE SCALE GENOMIC DNA]</scope>
    <source>
        <strain evidence="2 3">JCM 10989</strain>
    </source>
</reference>
<dbReference type="InterPro" id="IPR058305">
    <property type="entry name" value="DUF7992"/>
</dbReference>
<evidence type="ECO:0000313" key="3">
    <source>
        <dbReference type="Proteomes" id="UP000011519"/>
    </source>
</evidence>
<dbReference type="PATRIC" id="fig|1227493.4.peg.3785"/>
<name>L9ZLW6_9EURY</name>
<gene>
    <name evidence="2" type="ORF">C483_18808</name>
</gene>
<proteinExistence type="predicted"/>
<comment type="caution">
    <text evidence="2">The sequence shown here is derived from an EMBL/GenBank/DDBJ whole genome shotgun (WGS) entry which is preliminary data.</text>
</comment>